<keyword evidence="1" id="KW-0378">Hydrolase</keyword>
<dbReference type="Gene3D" id="3.40.50.300">
    <property type="entry name" value="P-loop containing nucleotide triphosphate hydrolases"/>
    <property type="match status" value="2"/>
</dbReference>
<sequence length="338" mass="37679">MPNPEDENSLNKALWLAVASEMARCCPSARPVVQGILGPQGSGKSTLAGLLVQLLDQLGRRAVSLSLDDLYLTASERCSQALWRWRGPPGTHDLDLGERTLEQLVGGEPPFWLPRFDKGATGGQGDRFAWVEPDEALVLNGRIEAGSFYLEGCVYRDRPLPLPEKMGRPVPLGAAFVDGPARWQVCGGRWVLKQTGQLLPLSSPVGWQLLPVRPDAVIFEGWFVGVQPVDAASCPNPLAAQSNRLLPGYLPLWRYLDRLLVLRPAELAWSKTWREAAEAQRRAAGQPGMTPREIEAFVAYFWEALPWEVFVEPLIARNRCDLLVEIDAQHRPRHFRRL</sequence>
<dbReference type="PANTHER" id="PTHR10285">
    <property type="entry name" value="URIDINE KINASE"/>
    <property type="match status" value="1"/>
</dbReference>
<reference evidence="1 2" key="1">
    <citation type="journal article" date="2013" name="PLoS ONE">
        <title>Cultivation and Complete Genome Sequencing of Gloeobacter kilaueensis sp. nov., from a Lava Cave in Kilauea Caldera, Hawai'i.</title>
        <authorList>
            <person name="Saw J.H."/>
            <person name="Schatz M."/>
            <person name="Brown M.V."/>
            <person name="Kunkel D.D."/>
            <person name="Foster J.S."/>
            <person name="Shick H."/>
            <person name="Christensen S."/>
            <person name="Hou S."/>
            <person name="Wan X."/>
            <person name="Donachie S.P."/>
        </authorList>
    </citation>
    <scope>NUCLEOTIDE SEQUENCE [LARGE SCALE GENOMIC DNA]</scope>
    <source>
        <strain evidence="2">JS</strain>
    </source>
</reference>
<dbReference type="RefSeq" id="WP_023173154.1">
    <property type="nucleotide sequence ID" value="NC_022600.1"/>
</dbReference>
<accession>U5QK30</accession>
<evidence type="ECO:0000313" key="2">
    <source>
        <dbReference type="Proteomes" id="UP000017396"/>
    </source>
</evidence>
<protein>
    <submittedName>
        <fullName evidence="1">Nucleoside triphosphate hydrolase domain-containing protein</fullName>
    </submittedName>
</protein>
<gene>
    <name evidence="1" type="ORF">GKIL_1784</name>
</gene>
<dbReference type="Proteomes" id="UP000017396">
    <property type="component" value="Chromosome"/>
</dbReference>
<dbReference type="eggNOG" id="COG4240">
    <property type="taxonomic scope" value="Bacteria"/>
</dbReference>
<keyword evidence="2" id="KW-1185">Reference proteome</keyword>
<dbReference type="GO" id="GO:0016787">
    <property type="term" value="F:hydrolase activity"/>
    <property type="evidence" value="ECO:0007669"/>
    <property type="project" value="UniProtKB-KW"/>
</dbReference>
<dbReference type="PATRIC" id="fig|1183438.3.peg.1747"/>
<name>U5QK30_GLOK1</name>
<dbReference type="OrthoDB" id="455474at2"/>
<evidence type="ECO:0000313" key="1">
    <source>
        <dbReference type="EMBL" id="AGY58030.1"/>
    </source>
</evidence>
<organism evidence="1 2">
    <name type="scientific">Gloeobacter kilaueensis (strain ATCC BAA-2537 / CCAP 1431/1 / ULC 316 / JS1)</name>
    <dbReference type="NCBI Taxonomy" id="1183438"/>
    <lineage>
        <taxon>Bacteria</taxon>
        <taxon>Bacillati</taxon>
        <taxon>Cyanobacteriota</taxon>
        <taxon>Cyanophyceae</taxon>
        <taxon>Gloeobacterales</taxon>
        <taxon>Gloeobacteraceae</taxon>
        <taxon>Gloeobacter</taxon>
    </lineage>
</organism>
<proteinExistence type="predicted"/>
<dbReference type="SUPFAM" id="SSF52540">
    <property type="entry name" value="P-loop containing nucleoside triphosphate hydrolases"/>
    <property type="match status" value="1"/>
</dbReference>
<dbReference type="AlphaFoldDB" id="U5QK30"/>
<dbReference type="HOGENOM" id="CLU_056986_2_0_3"/>
<dbReference type="KEGG" id="glj:GKIL_1784"/>
<dbReference type="EMBL" id="CP003587">
    <property type="protein sequence ID" value="AGY58030.1"/>
    <property type="molecule type" value="Genomic_DNA"/>
</dbReference>
<dbReference type="STRING" id="1183438.GKIL_1784"/>
<dbReference type="InterPro" id="IPR027417">
    <property type="entry name" value="P-loop_NTPase"/>
</dbReference>